<keyword evidence="11 13" id="KW-0234">DNA repair</keyword>
<dbReference type="NCBIfam" id="NF004225">
    <property type="entry name" value="PRK05672.1"/>
    <property type="match status" value="1"/>
</dbReference>
<evidence type="ECO:0000256" key="2">
    <source>
        <dbReference type="ARBA" id="ARBA00007391"/>
    </source>
</evidence>
<evidence type="ECO:0000256" key="13">
    <source>
        <dbReference type="HAMAP-Rule" id="MF_01902"/>
    </source>
</evidence>
<keyword evidence="10 13" id="KW-0239">DNA-directed DNA polymerase</keyword>
<dbReference type="Pfam" id="PF02811">
    <property type="entry name" value="PHP"/>
    <property type="match status" value="1"/>
</dbReference>
<evidence type="ECO:0000256" key="14">
    <source>
        <dbReference type="SAM" id="MobiDB-lite"/>
    </source>
</evidence>
<gene>
    <name evidence="13" type="primary">dnaE2</name>
    <name evidence="16" type="ORF">AACH06_03210</name>
</gene>
<dbReference type="InterPro" id="IPR011708">
    <property type="entry name" value="DNA_pol3_alpha_NTPase_dom"/>
</dbReference>
<feature type="region of interest" description="Disordered" evidence="14">
    <location>
        <begin position="956"/>
        <end position="1013"/>
    </location>
</feature>
<keyword evidence="7 13" id="KW-0548">Nucleotidyltransferase</keyword>
<evidence type="ECO:0000256" key="7">
    <source>
        <dbReference type="ARBA" id="ARBA00022695"/>
    </source>
</evidence>
<comment type="catalytic activity">
    <reaction evidence="12 13">
        <text>DNA(n) + a 2'-deoxyribonucleoside 5'-triphosphate = DNA(n+1) + diphosphate</text>
        <dbReference type="Rhea" id="RHEA:22508"/>
        <dbReference type="Rhea" id="RHEA-COMP:17339"/>
        <dbReference type="Rhea" id="RHEA-COMP:17340"/>
        <dbReference type="ChEBI" id="CHEBI:33019"/>
        <dbReference type="ChEBI" id="CHEBI:61560"/>
        <dbReference type="ChEBI" id="CHEBI:173112"/>
        <dbReference type="EC" id="2.7.7.7"/>
    </reaction>
</comment>
<evidence type="ECO:0000256" key="8">
    <source>
        <dbReference type="ARBA" id="ARBA00022705"/>
    </source>
</evidence>
<evidence type="ECO:0000256" key="11">
    <source>
        <dbReference type="ARBA" id="ARBA00023204"/>
    </source>
</evidence>
<evidence type="ECO:0000313" key="17">
    <source>
        <dbReference type="Proteomes" id="UP001371218"/>
    </source>
</evidence>
<dbReference type="Pfam" id="PF07733">
    <property type="entry name" value="DNA_pol3_alpha"/>
    <property type="match status" value="1"/>
</dbReference>
<keyword evidence="5 13" id="KW-0963">Cytoplasm</keyword>
<dbReference type="Gene3D" id="3.20.20.140">
    <property type="entry name" value="Metal-dependent hydrolases"/>
    <property type="match status" value="1"/>
</dbReference>
<dbReference type="InterPro" id="IPR023073">
    <property type="entry name" value="DnaE2"/>
</dbReference>
<dbReference type="CDD" id="cd07434">
    <property type="entry name" value="PHP_PolIIIA_DnaE2"/>
    <property type="match status" value="1"/>
</dbReference>
<comment type="subcellular location">
    <subcellularLocation>
        <location evidence="1 13">Cytoplasm</location>
    </subcellularLocation>
</comment>
<evidence type="ECO:0000256" key="3">
    <source>
        <dbReference type="ARBA" id="ARBA00012417"/>
    </source>
</evidence>
<dbReference type="EC" id="2.7.7.7" evidence="3 13"/>
<name>A0ABU9BL51_9BURK</name>
<evidence type="ECO:0000256" key="4">
    <source>
        <dbReference type="ARBA" id="ARBA00017273"/>
    </source>
</evidence>
<keyword evidence="17" id="KW-1185">Reference proteome</keyword>
<keyword evidence="9 13" id="KW-0227">DNA damage</keyword>
<dbReference type="PANTHER" id="PTHR32294:SF4">
    <property type="entry name" value="ERROR-PRONE DNA POLYMERASE"/>
    <property type="match status" value="1"/>
</dbReference>
<dbReference type="InterPro" id="IPR029460">
    <property type="entry name" value="DNAPol_HHH"/>
</dbReference>
<accession>A0ABU9BL51</accession>
<dbReference type="InterPro" id="IPR003141">
    <property type="entry name" value="Pol/His_phosphatase_N"/>
</dbReference>
<dbReference type="Proteomes" id="UP001371218">
    <property type="component" value="Unassembled WGS sequence"/>
</dbReference>
<dbReference type="Gene3D" id="1.10.150.870">
    <property type="match status" value="1"/>
</dbReference>
<dbReference type="HAMAP" id="MF_01902">
    <property type="entry name" value="DNApol_error_prone"/>
    <property type="match status" value="1"/>
</dbReference>
<dbReference type="EMBL" id="JBBUTG010000001">
    <property type="protein sequence ID" value="MEK8029819.1"/>
    <property type="molecule type" value="Genomic_DNA"/>
</dbReference>
<dbReference type="Pfam" id="PF01336">
    <property type="entry name" value="tRNA_anti-codon"/>
    <property type="match status" value="1"/>
</dbReference>
<evidence type="ECO:0000256" key="5">
    <source>
        <dbReference type="ARBA" id="ARBA00022490"/>
    </source>
</evidence>
<dbReference type="NCBIfam" id="TIGR00594">
    <property type="entry name" value="polc"/>
    <property type="match status" value="1"/>
</dbReference>
<dbReference type="Pfam" id="PF14579">
    <property type="entry name" value="HHH_6"/>
    <property type="match status" value="1"/>
</dbReference>
<organism evidence="16 17">
    <name type="scientific">Ideonella lacteola</name>
    <dbReference type="NCBI Taxonomy" id="2984193"/>
    <lineage>
        <taxon>Bacteria</taxon>
        <taxon>Pseudomonadati</taxon>
        <taxon>Pseudomonadota</taxon>
        <taxon>Betaproteobacteria</taxon>
        <taxon>Burkholderiales</taxon>
        <taxon>Sphaerotilaceae</taxon>
        <taxon>Ideonella</taxon>
    </lineage>
</organism>
<proteinExistence type="inferred from homology"/>
<dbReference type="RefSeq" id="WP_341424152.1">
    <property type="nucleotide sequence ID" value="NZ_JBBUTG010000001.1"/>
</dbReference>
<dbReference type="PANTHER" id="PTHR32294">
    <property type="entry name" value="DNA POLYMERASE III SUBUNIT ALPHA"/>
    <property type="match status" value="1"/>
</dbReference>
<evidence type="ECO:0000313" key="16">
    <source>
        <dbReference type="EMBL" id="MEK8029819.1"/>
    </source>
</evidence>
<feature type="region of interest" description="Disordered" evidence="14">
    <location>
        <begin position="117"/>
        <end position="165"/>
    </location>
</feature>
<keyword evidence="8 13" id="KW-0235">DNA replication</keyword>
<dbReference type="SUPFAM" id="SSF89550">
    <property type="entry name" value="PHP domain-like"/>
    <property type="match status" value="1"/>
</dbReference>
<comment type="function">
    <text evidence="13">DNA polymerase involved in damage-induced mutagenesis and translesion synthesis (TLS). It is not the major replicative DNA polymerase.</text>
</comment>
<comment type="caution">
    <text evidence="16">The sequence shown here is derived from an EMBL/GenBank/DDBJ whole genome shotgun (WGS) entry which is preliminary data.</text>
</comment>
<evidence type="ECO:0000256" key="6">
    <source>
        <dbReference type="ARBA" id="ARBA00022679"/>
    </source>
</evidence>
<dbReference type="InterPro" id="IPR004365">
    <property type="entry name" value="NA-bd_OB_tRNA"/>
</dbReference>
<dbReference type="CDD" id="cd04485">
    <property type="entry name" value="DnaE_OBF"/>
    <property type="match status" value="1"/>
</dbReference>
<comment type="similarity">
    <text evidence="2 13">Belongs to the DNA polymerase type-C family. DnaE2 subfamily.</text>
</comment>
<keyword evidence="6 13" id="KW-0808">Transferase</keyword>
<sequence>MSTPDAASSDEWAAGLPEVAELHCRSNFSFLTGASQPAELVLRACQLGYQALAITDECSLAGVVRAHEAAKELAAEFEAKHPGQLLPFRLIIGAEMRLSPEPAGAEAHAATSWLGAEKGAEKGAAPAPAKKRKAGFGGVQGASPNGRSLNGPPLQGLRGQGMPGGAAVVPHPHRPTGDGARLVLLATSLRGYANLSRWVSLARRRAPKGHYLAHASDLEGRAPKAPWLAGLGECLALLVVDGPEGDDGTPSPPEFETVFAQAMWLKTCLGADRCGLALALQHRRFDDERLAVARRVSELSGLPIVATGDVLMHSRSRKPLQDVLAATRHRCTVAESGWRLESNGEAHLRSRARLAELYEPAWLQAAVGFASRCVFSLSELEYQYPQELVPAGHTATTWLRELTEQGLLKRYRDKGRTEPAHVRQQVEHELALIQQLRFEAYFLTVADLVHWARAQGILCQGRGSAANSVVCYALQVTEVDPELGNLLFERFISAERNEPPDIDIDFEHQRREEVIQYIYAKYSRHRAAMTGVVISYRSRSCLRDVGRALGFDLDRIEAVTKQQPWWTDHPGRFDPARLREHGFDPEAPLVKLWAELASQLRNFPRHLSQHPGGFLIACDDVSSLVPVENATMEDRTVIQWDKDDLDTLKLIKVDVLALGMLSAIRRALEWIGRKSCPEFARIQGRRIEMDDLPKEDPAVYEMLGDADAIGVFQVESRAQLSMLPRLRPKKFYDLVIEVAIVRPGPIQGGMVHPYLRRRNGEEPVEFPKPELMQALGRTLGVPIFQEQVMQLAMVAADFTAGEADQLRRAMAAWKRKGGLGPFHDKLVHRMVAKGYAADYAESIFRQIEGFGEYGFPESHAASFALLVYVSAWIKRHHPDAFLAGLLNSQPMGFYAPAQLVRDARAHGVVVRPVDVTCSEWDSTLEDLGLPPPPASPGEGGQVLPAAPTALAGECTPTCRVSPVRPPEGDKATGGGPAPPHVGNGRGDGAGEADAMPSASVCQRHSPPPQRLRPVRLGFSRLSGFREDAAQRIVEARAEAPFVSVEDLARRAGLDGHALRLLADANALVALAGHRREAAWAVAGVDTRVGHAPVLHASRTEEHDAPLLEPPSEGAALLADYRRTGLSLAHHPLALLRHRLAGFRISTAAELQAFRNGQLARASGLVTHRQRPQTAKGVIFVTLEDDTGQVNVIVWPQVAEAQRTALLASRLLTVYGIWQRQGEVRHLVAKRLVDHSVLLRELDSDSPGLKTSSRDFR</sequence>
<dbReference type="InterPro" id="IPR016195">
    <property type="entry name" value="Pol/histidinol_Pase-like"/>
</dbReference>
<feature type="domain" description="Polymerase/histidinol phosphatase N-terminal" evidence="15">
    <location>
        <begin position="20"/>
        <end position="100"/>
    </location>
</feature>
<evidence type="ECO:0000256" key="9">
    <source>
        <dbReference type="ARBA" id="ARBA00022763"/>
    </source>
</evidence>
<evidence type="ECO:0000259" key="15">
    <source>
        <dbReference type="SMART" id="SM00481"/>
    </source>
</evidence>
<evidence type="ECO:0000256" key="12">
    <source>
        <dbReference type="ARBA" id="ARBA00049244"/>
    </source>
</evidence>
<reference evidence="16 17" key="1">
    <citation type="submission" date="2024-04" db="EMBL/GenBank/DDBJ databases">
        <title>Novel species of the genus Ideonella isolated from streams.</title>
        <authorList>
            <person name="Lu H."/>
        </authorList>
    </citation>
    <scope>NUCLEOTIDE SEQUENCE [LARGE SCALE GENOMIC DNA]</scope>
    <source>
        <strain evidence="16 17">DXS29W</strain>
    </source>
</reference>
<evidence type="ECO:0000256" key="10">
    <source>
        <dbReference type="ARBA" id="ARBA00022932"/>
    </source>
</evidence>
<protein>
    <recommendedName>
        <fullName evidence="4 13">Error-prone DNA polymerase</fullName>
        <ecNumber evidence="3 13">2.7.7.7</ecNumber>
    </recommendedName>
</protein>
<dbReference type="InterPro" id="IPR040982">
    <property type="entry name" value="DNA_pol3_finger"/>
</dbReference>
<dbReference type="SMART" id="SM00481">
    <property type="entry name" value="POLIIIAc"/>
    <property type="match status" value="1"/>
</dbReference>
<dbReference type="Pfam" id="PF17657">
    <property type="entry name" value="DNA_pol3_finger"/>
    <property type="match status" value="1"/>
</dbReference>
<dbReference type="InterPro" id="IPR004013">
    <property type="entry name" value="PHP_dom"/>
</dbReference>
<dbReference type="InterPro" id="IPR004805">
    <property type="entry name" value="DnaE2/DnaE/PolC"/>
</dbReference>
<evidence type="ECO:0000256" key="1">
    <source>
        <dbReference type="ARBA" id="ARBA00004496"/>
    </source>
</evidence>